<feature type="domain" description="Glycosyltransferase subfamily 4-like N-terminal" evidence="2">
    <location>
        <begin position="23"/>
        <end position="178"/>
    </location>
</feature>
<dbReference type="SUPFAM" id="SSF53756">
    <property type="entry name" value="UDP-Glycosyltransferase/glycogen phosphorylase"/>
    <property type="match status" value="1"/>
</dbReference>
<dbReference type="InterPro" id="IPR050194">
    <property type="entry name" value="Glycosyltransferase_grp1"/>
</dbReference>
<evidence type="ECO:0000313" key="4">
    <source>
        <dbReference type="Proteomes" id="UP001595710"/>
    </source>
</evidence>
<dbReference type="InterPro" id="IPR028098">
    <property type="entry name" value="Glyco_trans_4-like_N"/>
</dbReference>
<comment type="caution">
    <text evidence="3">The sequence shown here is derived from an EMBL/GenBank/DDBJ whole genome shotgun (WGS) entry which is preliminary data.</text>
</comment>
<evidence type="ECO:0000259" key="1">
    <source>
        <dbReference type="Pfam" id="PF00534"/>
    </source>
</evidence>
<protein>
    <submittedName>
        <fullName evidence="3">Glycosyltransferase</fullName>
        <ecNumber evidence="3">2.4.-.-</ecNumber>
    </submittedName>
</protein>
<proteinExistence type="predicted"/>
<dbReference type="EC" id="2.4.-.-" evidence="3"/>
<dbReference type="EMBL" id="JBHRYN010000010">
    <property type="protein sequence ID" value="MFC3701595.1"/>
    <property type="molecule type" value="Genomic_DNA"/>
</dbReference>
<dbReference type="Pfam" id="PF13439">
    <property type="entry name" value="Glyco_transf_4"/>
    <property type="match status" value="1"/>
</dbReference>
<dbReference type="Gene3D" id="3.40.50.2000">
    <property type="entry name" value="Glycogen Phosphorylase B"/>
    <property type="match status" value="2"/>
</dbReference>
<dbReference type="GO" id="GO:0016757">
    <property type="term" value="F:glycosyltransferase activity"/>
    <property type="evidence" value="ECO:0007669"/>
    <property type="project" value="UniProtKB-KW"/>
</dbReference>
<evidence type="ECO:0000313" key="3">
    <source>
        <dbReference type="EMBL" id="MFC3701595.1"/>
    </source>
</evidence>
<feature type="domain" description="Glycosyl transferase family 1" evidence="1">
    <location>
        <begin position="191"/>
        <end position="300"/>
    </location>
</feature>
<sequence>MTISSPTHQKRVLHVISGDLWAGAEAQAATLLKHLKPLCDVSAVLLNEGELANRLRGYNIPVTVLSEQKLSSWQIFLSLRKHIKQLKPDVIHTHRQKENILGALANSTSVKARCVRTVHGAPEFSGGFKTQLLRKFDNWVGNHFQDVIIAVSDDLKTKLIGTFPEHKIKVVMNGVDVEELKAKAGITEFKKAEPNKKHIGIIGRLVPVKRVDIFLETAALFKKDNHTDYHFHVVGNGPLEAQLKEHATELDINDIVTFHGHRDDVPSYINSLDAVVMCSDHEGMPMVALEALALGTKLVTQLKSLIKALSLPIQDESLISQVTSTGRDTTSSPINVNAIGCANGTFALY</sequence>
<keyword evidence="3" id="KW-0808">Transferase</keyword>
<dbReference type="CDD" id="cd03811">
    <property type="entry name" value="GT4_GT28_WabH-like"/>
    <property type="match status" value="1"/>
</dbReference>
<reference evidence="4" key="1">
    <citation type="journal article" date="2019" name="Int. J. Syst. Evol. Microbiol.">
        <title>The Global Catalogue of Microorganisms (GCM) 10K type strain sequencing project: providing services to taxonomists for standard genome sequencing and annotation.</title>
        <authorList>
            <consortium name="The Broad Institute Genomics Platform"/>
            <consortium name="The Broad Institute Genome Sequencing Center for Infectious Disease"/>
            <person name="Wu L."/>
            <person name="Ma J."/>
        </authorList>
    </citation>
    <scope>NUCLEOTIDE SEQUENCE [LARGE SCALE GENOMIC DNA]</scope>
    <source>
        <strain evidence="4">CECT 8288</strain>
    </source>
</reference>
<accession>A0ABV7WQJ8</accession>
<organism evidence="3 4">
    <name type="scientific">Reinekea marina</name>
    <dbReference type="NCBI Taxonomy" id="1310421"/>
    <lineage>
        <taxon>Bacteria</taxon>
        <taxon>Pseudomonadati</taxon>
        <taxon>Pseudomonadota</taxon>
        <taxon>Gammaproteobacteria</taxon>
        <taxon>Oceanospirillales</taxon>
        <taxon>Saccharospirillaceae</taxon>
        <taxon>Reinekea</taxon>
    </lineage>
</organism>
<dbReference type="InterPro" id="IPR001296">
    <property type="entry name" value="Glyco_trans_1"/>
</dbReference>
<gene>
    <name evidence="3" type="ORF">ACFOND_08105</name>
</gene>
<dbReference type="PANTHER" id="PTHR45947">
    <property type="entry name" value="SULFOQUINOVOSYL TRANSFERASE SQD2"/>
    <property type="match status" value="1"/>
</dbReference>
<evidence type="ECO:0000259" key="2">
    <source>
        <dbReference type="Pfam" id="PF13439"/>
    </source>
</evidence>
<dbReference type="PANTHER" id="PTHR45947:SF3">
    <property type="entry name" value="SULFOQUINOVOSYL TRANSFERASE SQD2"/>
    <property type="match status" value="1"/>
</dbReference>
<keyword evidence="3" id="KW-0328">Glycosyltransferase</keyword>
<dbReference type="RefSeq" id="WP_290280711.1">
    <property type="nucleotide sequence ID" value="NZ_JAUFQI010000001.1"/>
</dbReference>
<keyword evidence="4" id="KW-1185">Reference proteome</keyword>
<dbReference type="Proteomes" id="UP001595710">
    <property type="component" value="Unassembled WGS sequence"/>
</dbReference>
<dbReference type="Pfam" id="PF00534">
    <property type="entry name" value="Glycos_transf_1"/>
    <property type="match status" value="1"/>
</dbReference>
<name>A0ABV7WQJ8_9GAMM</name>